<dbReference type="EMBL" id="RSEB01000001">
    <property type="protein sequence ID" value="RRS01265.1"/>
    <property type="molecule type" value="Genomic_DNA"/>
</dbReference>
<evidence type="ECO:0000256" key="2">
    <source>
        <dbReference type="SAM" id="Phobius"/>
    </source>
</evidence>
<name>A0A426V338_9ACTN</name>
<evidence type="ECO:0000313" key="3">
    <source>
        <dbReference type="EMBL" id="RRS01265.1"/>
    </source>
</evidence>
<feature type="compositionally biased region" description="Basic residues" evidence="1">
    <location>
        <begin position="66"/>
        <end position="80"/>
    </location>
</feature>
<keyword evidence="2" id="KW-0812">Transmembrane</keyword>
<dbReference type="Proteomes" id="UP000277256">
    <property type="component" value="Unassembled WGS sequence"/>
</dbReference>
<feature type="transmembrane region" description="Helical" evidence="2">
    <location>
        <begin position="354"/>
        <end position="373"/>
    </location>
</feature>
<feature type="transmembrane region" description="Helical" evidence="2">
    <location>
        <begin position="320"/>
        <end position="342"/>
    </location>
</feature>
<dbReference type="AlphaFoldDB" id="A0A426V338"/>
<feature type="transmembrane region" description="Helical" evidence="2">
    <location>
        <begin position="425"/>
        <end position="456"/>
    </location>
</feature>
<accession>A0A426V338</accession>
<keyword evidence="2" id="KW-0472">Membrane</keyword>
<feature type="transmembrane region" description="Helical" evidence="2">
    <location>
        <begin position="285"/>
        <end position="313"/>
    </location>
</feature>
<evidence type="ECO:0000313" key="4">
    <source>
        <dbReference type="Proteomes" id="UP000277256"/>
    </source>
</evidence>
<evidence type="ECO:0008006" key="5">
    <source>
        <dbReference type="Google" id="ProtNLM"/>
    </source>
</evidence>
<feature type="compositionally biased region" description="Basic and acidic residues" evidence="1">
    <location>
        <begin position="53"/>
        <end position="65"/>
    </location>
</feature>
<comment type="caution">
    <text evidence="3">The sequence shown here is derived from an EMBL/GenBank/DDBJ whole genome shotgun (WGS) entry which is preliminary data.</text>
</comment>
<evidence type="ECO:0000256" key="1">
    <source>
        <dbReference type="SAM" id="MobiDB-lite"/>
    </source>
</evidence>
<dbReference type="InterPro" id="IPR021315">
    <property type="entry name" value="Gap/Sap"/>
</dbReference>
<organism evidence="3 4">
    <name type="scientific">Glycomyces terrestris</name>
    <dbReference type="NCBI Taxonomy" id="2493553"/>
    <lineage>
        <taxon>Bacteria</taxon>
        <taxon>Bacillati</taxon>
        <taxon>Actinomycetota</taxon>
        <taxon>Actinomycetes</taxon>
        <taxon>Glycomycetales</taxon>
        <taxon>Glycomycetaceae</taxon>
        <taxon>Glycomyces</taxon>
    </lineage>
</organism>
<dbReference type="Pfam" id="PF11139">
    <property type="entry name" value="SfLAP"/>
    <property type="match status" value="1"/>
</dbReference>
<feature type="transmembrane region" description="Helical" evidence="2">
    <location>
        <begin position="477"/>
        <end position="499"/>
    </location>
</feature>
<sequence length="500" mass="52257">MHLRGAGDLADLDGGAAFDEPQLQEPPGRFGQLGHRRGEHAGLGPEPASELVGADRVDDLPARPLRDRRRQRARRPRLARRVAHPALAGAAARPGGVADVAAHLAQDRGQREGEEVAAGAGPVAVHGAAHRGFGDGHHGRRVTAVAEGEAFGDVPGQRSALVQDLFAETVAVPAVGRERAELPKPRVEHREVLLVGGVFPGHGHRLVASRGHCVQTIPIRVRRHQAPCAGANRSAAACAEPRAGYCAVGAARAARGTRVPRRPGRIAHGPAKARRGTGSPVTGGLLWALTGLALLDSVNAATIWIVIVILLGAKRPAPTGWAFMLGAAASFLAFALMLYFGLSFADTVLDGFTLWLRRLLFAALALVLVVMGVRRLRPRERRGRTLPAWVNAWSALPFGVLATIGDLPNAFPLVLAVERLIDADVPAPAAIAVLAGYTLLYALPSALILAAGLAFNTELREQLQSMLSGHAGTAPPSPALAAACFAGAAASLAVLLLWVG</sequence>
<feature type="compositionally biased region" description="Low complexity" evidence="1">
    <location>
        <begin position="1"/>
        <end position="19"/>
    </location>
</feature>
<keyword evidence="2" id="KW-1133">Transmembrane helix</keyword>
<keyword evidence="4" id="KW-1185">Reference proteome</keyword>
<feature type="region of interest" description="Disordered" evidence="1">
    <location>
        <begin position="1"/>
        <end position="80"/>
    </location>
</feature>
<reference evidence="3 4" key="1">
    <citation type="submission" date="2018-12" db="EMBL/GenBank/DDBJ databases">
        <title>Glycomyces sp. YIM 121974 draft genome.</title>
        <authorList>
            <person name="Li Q."/>
        </authorList>
    </citation>
    <scope>NUCLEOTIDE SEQUENCE [LARGE SCALE GENOMIC DNA]</scope>
    <source>
        <strain evidence="3 4">YIM 121974</strain>
    </source>
</reference>
<feature type="transmembrane region" description="Helical" evidence="2">
    <location>
        <begin position="385"/>
        <end position="405"/>
    </location>
</feature>
<gene>
    <name evidence="3" type="ORF">EIW28_00320</name>
</gene>
<protein>
    <recommendedName>
        <fullName evidence="5">GAP family protein</fullName>
    </recommendedName>
</protein>
<proteinExistence type="predicted"/>